<evidence type="ECO:0000313" key="2">
    <source>
        <dbReference type="Proteomes" id="UP001629230"/>
    </source>
</evidence>
<dbReference type="Proteomes" id="UP001629230">
    <property type="component" value="Unassembled WGS sequence"/>
</dbReference>
<keyword evidence="2" id="KW-1185">Reference proteome</keyword>
<dbReference type="EMBL" id="JAQQEZ010000026">
    <property type="protein sequence ID" value="MFM0005133.1"/>
    <property type="molecule type" value="Genomic_DNA"/>
</dbReference>
<dbReference type="RefSeq" id="WP_408179900.1">
    <property type="nucleotide sequence ID" value="NZ_JAQQEZ010000026.1"/>
</dbReference>
<reference evidence="1 2" key="1">
    <citation type="journal article" date="2024" name="Chem. Sci.">
        <title>Discovery of megapolipeptins by genome mining of a Burkholderiales bacteria collection.</title>
        <authorList>
            <person name="Paulo B.S."/>
            <person name="Recchia M.J.J."/>
            <person name="Lee S."/>
            <person name="Fergusson C.H."/>
            <person name="Romanowski S.B."/>
            <person name="Hernandez A."/>
            <person name="Krull N."/>
            <person name="Liu D.Y."/>
            <person name="Cavanagh H."/>
            <person name="Bos A."/>
            <person name="Gray C.A."/>
            <person name="Murphy B.T."/>
            <person name="Linington R.G."/>
            <person name="Eustaquio A.S."/>
        </authorList>
    </citation>
    <scope>NUCLEOTIDE SEQUENCE [LARGE SCALE GENOMIC DNA]</scope>
    <source>
        <strain evidence="1 2">RL17-350-BIC-A</strain>
    </source>
</reference>
<evidence type="ECO:0000313" key="1">
    <source>
        <dbReference type="EMBL" id="MFM0005133.1"/>
    </source>
</evidence>
<name>A0ABW9AZ20_9BURK</name>
<organism evidence="1 2">
    <name type="scientific">Paraburkholderia dipogonis</name>
    <dbReference type="NCBI Taxonomy" id="1211383"/>
    <lineage>
        <taxon>Bacteria</taxon>
        <taxon>Pseudomonadati</taxon>
        <taxon>Pseudomonadota</taxon>
        <taxon>Betaproteobacteria</taxon>
        <taxon>Burkholderiales</taxon>
        <taxon>Burkholderiaceae</taxon>
        <taxon>Paraburkholderia</taxon>
    </lineage>
</organism>
<gene>
    <name evidence="1" type="ORF">PQR57_29515</name>
</gene>
<proteinExistence type="predicted"/>
<accession>A0ABW9AZ20</accession>
<comment type="caution">
    <text evidence="1">The sequence shown here is derived from an EMBL/GenBank/DDBJ whole genome shotgun (WGS) entry which is preliminary data.</text>
</comment>
<sequence length="105" mass="11340">MARKESRPAAAFWARIATAIPRHGAEVTVAGMDGVRDVPVGELLLSRAADLGMDLIMMGAYSSCTVRMVVEAGHLAGNRLSLSRQCARRTRPRVTRCLDARCGTK</sequence>
<protein>
    <recommendedName>
        <fullName evidence="3">Universal stress protein</fullName>
    </recommendedName>
</protein>
<evidence type="ECO:0008006" key="3">
    <source>
        <dbReference type="Google" id="ProtNLM"/>
    </source>
</evidence>